<dbReference type="Pfam" id="PF06013">
    <property type="entry name" value="WXG100"/>
    <property type="match status" value="1"/>
</dbReference>
<evidence type="ECO:0000313" key="1">
    <source>
        <dbReference type="EMBL" id="MEQ7846937.1"/>
    </source>
</evidence>
<gene>
    <name evidence="1" type="ORF">V6R90_06570</name>
</gene>
<evidence type="ECO:0000313" key="2">
    <source>
        <dbReference type="Proteomes" id="UP001482520"/>
    </source>
</evidence>
<keyword evidence="2" id="KW-1185">Reference proteome</keyword>
<proteinExistence type="predicted"/>
<protein>
    <submittedName>
        <fullName evidence="1">WXG100 family type VII secretion target</fullName>
    </submittedName>
</protein>
<name>A0ABV1NWP6_9ACTN</name>
<accession>A0ABV1NWP6</accession>
<reference evidence="1 2" key="1">
    <citation type="submission" date="2024-02" db="EMBL/GenBank/DDBJ databases">
        <title>Full genome sequence of Nocardioides kribbensis.</title>
        <authorList>
            <person name="Poletto B.L."/>
            <person name="Silva G."/>
            <person name="Galante D."/>
            <person name="Campos K.R."/>
            <person name="Santos M.B.N."/>
            <person name="Sacchi C.T."/>
        </authorList>
    </citation>
    <scope>NUCLEOTIDE SEQUENCE [LARGE SCALE GENOMIC DNA]</scope>
    <source>
        <strain evidence="1 2">O4R</strain>
    </source>
</reference>
<dbReference type="SUPFAM" id="SSF140453">
    <property type="entry name" value="EsxAB dimer-like"/>
    <property type="match status" value="1"/>
</dbReference>
<dbReference type="EMBL" id="JBEGDP010000005">
    <property type="protein sequence ID" value="MEQ7846937.1"/>
    <property type="molecule type" value="Genomic_DNA"/>
</dbReference>
<dbReference type="Proteomes" id="UP001482520">
    <property type="component" value="Unassembled WGS sequence"/>
</dbReference>
<organism evidence="1 2">
    <name type="scientific">Nocardioides kribbensis</name>
    <dbReference type="NCBI Taxonomy" id="305517"/>
    <lineage>
        <taxon>Bacteria</taxon>
        <taxon>Bacillati</taxon>
        <taxon>Actinomycetota</taxon>
        <taxon>Actinomycetes</taxon>
        <taxon>Propionibacteriales</taxon>
        <taxon>Nocardioidaceae</taxon>
        <taxon>Nocardioides</taxon>
    </lineage>
</organism>
<dbReference type="InterPro" id="IPR010310">
    <property type="entry name" value="T7SS_ESAT-6-like"/>
</dbReference>
<comment type="caution">
    <text evidence="1">The sequence shown here is derived from an EMBL/GenBank/DDBJ whole genome shotgun (WGS) entry which is preliminary data.</text>
</comment>
<dbReference type="RefSeq" id="WP_349804165.1">
    <property type="nucleotide sequence ID" value="NZ_JBEGDP010000005.1"/>
</dbReference>
<dbReference type="Gene3D" id="1.10.287.1060">
    <property type="entry name" value="ESAT-6-like"/>
    <property type="match status" value="1"/>
</dbReference>
<sequence length="120" mass="12176">MHLDAPAGPASTLALDHAATAAAVADLRDTAADLARSRARLGREVDGLLDAVWRGRAADSFAVAWADWAGAADAVVAALDETADRIARHHRDVTDLDVGVADGLAALAARLDGSGVGGSR</sequence>
<dbReference type="InterPro" id="IPR036689">
    <property type="entry name" value="ESAT-6-like_sf"/>
</dbReference>